<accession>A0AAV8F9E7</accession>
<dbReference type="Pfam" id="PF24758">
    <property type="entry name" value="LRR_At5g56370"/>
    <property type="match status" value="1"/>
</dbReference>
<keyword evidence="3" id="KW-1185">Reference proteome</keyword>
<dbReference type="InterPro" id="IPR032675">
    <property type="entry name" value="LRR_dom_sf"/>
</dbReference>
<dbReference type="PANTHER" id="PTHR34223">
    <property type="entry name" value="OS11G0201299 PROTEIN"/>
    <property type="match status" value="1"/>
</dbReference>
<dbReference type="Gene3D" id="1.20.1280.50">
    <property type="match status" value="1"/>
</dbReference>
<dbReference type="InterPro" id="IPR053197">
    <property type="entry name" value="F-box_SCFL_complex_component"/>
</dbReference>
<gene>
    <name evidence="2" type="ORF">LUZ62_040890</name>
</gene>
<comment type="caution">
    <text evidence="2">The sequence shown here is derived from an EMBL/GenBank/DDBJ whole genome shotgun (WGS) entry which is preliminary data.</text>
</comment>
<dbReference type="SUPFAM" id="SSF81383">
    <property type="entry name" value="F-box domain"/>
    <property type="match status" value="1"/>
</dbReference>
<dbReference type="PROSITE" id="PS50181">
    <property type="entry name" value="FBOX"/>
    <property type="match status" value="1"/>
</dbReference>
<dbReference type="InterPro" id="IPR001810">
    <property type="entry name" value="F-box_dom"/>
</dbReference>
<feature type="domain" description="F-box" evidence="1">
    <location>
        <begin position="4"/>
        <end position="61"/>
    </location>
</feature>
<name>A0AAV8F9E7_9POAL</name>
<dbReference type="AlphaFoldDB" id="A0AAV8F9E7"/>
<sequence length="367" mass="42030">MNKIDHISNLPNPILHHILTFLSTKEAVRTCVLCKRWVNLWVFLPSLVLDSKGTESNFEKFVDCVFRRRESLHLDSFKISYNGDPKILKKWLLHALKFQPKSLSVVSTILPLALPGAVFRCESLEELVLDMPYLEFESMPSLRPRLISLSHLRRLKIDAVVRLGNDFMDRLMFGCPLLEELSIAGCELESLMISSDVLKHLYIGSCGHQEKICIHTPNLLSLELHGALLGGYTFINMTSLVKAVIEFGGFLDEHDYLWGDPFDNADVLQALSNVAHLELHGEEVKAFLQKEILNFLNFENLRSLYCWTDDTIYPIAGFLLSTYDLEKLTLYYTKISVPPTVQAFLLLLMHNKLLTQQQLLKRQIPML</sequence>
<dbReference type="PANTHER" id="PTHR34223:SF51">
    <property type="entry name" value="OS06G0556300 PROTEIN"/>
    <property type="match status" value="1"/>
</dbReference>
<dbReference type="Proteomes" id="UP001140206">
    <property type="component" value="Chromosome 2"/>
</dbReference>
<dbReference type="InterPro" id="IPR055411">
    <property type="entry name" value="LRR_FXL15/At3g58940/PEG3-like"/>
</dbReference>
<evidence type="ECO:0000313" key="3">
    <source>
        <dbReference type="Proteomes" id="UP001140206"/>
    </source>
</evidence>
<dbReference type="InterPro" id="IPR036047">
    <property type="entry name" value="F-box-like_dom_sf"/>
</dbReference>
<dbReference type="EMBL" id="JAMFTS010000002">
    <property type="protein sequence ID" value="KAJ4789644.1"/>
    <property type="molecule type" value="Genomic_DNA"/>
</dbReference>
<dbReference type="Gene3D" id="3.80.10.10">
    <property type="entry name" value="Ribonuclease Inhibitor"/>
    <property type="match status" value="1"/>
</dbReference>
<dbReference type="InterPro" id="IPR053781">
    <property type="entry name" value="F-box_AtFBL13-like"/>
</dbReference>
<proteinExistence type="predicted"/>
<dbReference type="CDD" id="cd22160">
    <property type="entry name" value="F-box_AtFBL13-like"/>
    <property type="match status" value="1"/>
</dbReference>
<protein>
    <submittedName>
        <fullName evidence="2">F-box family protein</fullName>
    </submittedName>
</protein>
<organism evidence="2 3">
    <name type="scientific">Rhynchospora pubera</name>
    <dbReference type="NCBI Taxonomy" id="906938"/>
    <lineage>
        <taxon>Eukaryota</taxon>
        <taxon>Viridiplantae</taxon>
        <taxon>Streptophyta</taxon>
        <taxon>Embryophyta</taxon>
        <taxon>Tracheophyta</taxon>
        <taxon>Spermatophyta</taxon>
        <taxon>Magnoliopsida</taxon>
        <taxon>Liliopsida</taxon>
        <taxon>Poales</taxon>
        <taxon>Cyperaceae</taxon>
        <taxon>Cyperoideae</taxon>
        <taxon>Rhynchosporeae</taxon>
        <taxon>Rhynchospora</taxon>
    </lineage>
</organism>
<dbReference type="Pfam" id="PF00646">
    <property type="entry name" value="F-box"/>
    <property type="match status" value="1"/>
</dbReference>
<evidence type="ECO:0000259" key="1">
    <source>
        <dbReference type="PROSITE" id="PS50181"/>
    </source>
</evidence>
<dbReference type="SUPFAM" id="SSF52047">
    <property type="entry name" value="RNI-like"/>
    <property type="match status" value="1"/>
</dbReference>
<evidence type="ECO:0000313" key="2">
    <source>
        <dbReference type="EMBL" id="KAJ4789644.1"/>
    </source>
</evidence>
<reference evidence="2" key="1">
    <citation type="submission" date="2022-08" db="EMBL/GenBank/DDBJ databases">
        <authorList>
            <person name="Marques A."/>
        </authorList>
    </citation>
    <scope>NUCLEOTIDE SEQUENCE</scope>
    <source>
        <strain evidence="2">RhyPub2mFocal</strain>
        <tissue evidence="2">Leaves</tissue>
    </source>
</reference>